<evidence type="ECO:0000256" key="9">
    <source>
        <dbReference type="ARBA" id="ARBA00022989"/>
    </source>
</evidence>
<dbReference type="SUPFAM" id="SSF158472">
    <property type="entry name" value="HAMP domain-like"/>
    <property type="match status" value="1"/>
</dbReference>
<dbReference type="InterPro" id="IPR003018">
    <property type="entry name" value="GAF"/>
</dbReference>
<proteinExistence type="predicted"/>
<dbReference type="SUPFAM" id="SSF55874">
    <property type="entry name" value="ATPase domain of HSP90 chaperone/DNA topoisomerase II/histidine kinase"/>
    <property type="match status" value="1"/>
</dbReference>
<dbReference type="SMART" id="SM00065">
    <property type="entry name" value="GAF"/>
    <property type="match status" value="1"/>
</dbReference>
<protein>
    <submittedName>
        <fullName evidence="14">Sensor histidine kinase YesM</fullName>
    </submittedName>
</protein>
<dbReference type="InterPro" id="IPR003660">
    <property type="entry name" value="HAMP_dom"/>
</dbReference>
<name>A0A841REF6_9SPIO</name>
<dbReference type="Gene3D" id="3.30.565.10">
    <property type="entry name" value="Histidine kinase-like ATPase, C-terminal domain"/>
    <property type="match status" value="1"/>
</dbReference>
<evidence type="ECO:0000256" key="8">
    <source>
        <dbReference type="ARBA" id="ARBA00022840"/>
    </source>
</evidence>
<dbReference type="EMBL" id="JACHGJ010000009">
    <property type="protein sequence ID" value="MBB6481996.1"/>
    <property type="molecule type" value="Genomic_DNA"/>
</dbReference>
<keyword evidence="10" id="KW-0902">Two-component regulatory system</keyword>
<sequence length="646" mass="73918">MASNLPTSLSALIISSMKIRFKLVLLAFIYITCIGTISLMAISSRIRGDKIQASLDLGVELQLRSRDVQSHMKDIVFDLFAPKVYNQLRSLTFSPRSAVTLTQWKESLRDYNRTFEQFMELDHFYKSGDSLIRDQYLTAITMNERANDMLTRMEERLILLRGQYRTVDNLYNQMQKDESLIPFFTEFQETSYYFKNNFESFMNYFIGSLKKEGVRIQRELNVFLIVTIGITLILSVLFTLLLSRDLVNKLRVVESSLRQVAKGNFSVKVDIKSNDEFGEFSSTLNELLAELKENVNSILNLTRDIGGNIADNSDIRDLYGIVATAVVEDTSADSVLILRSDREAGYTIEAEKGQSLDDYEKERILGHFSEKVLRRQTQVLLNEASDVLGCPEVRTLFAVPLLLDGKSFGYLVSMKRGQNEAFSDLGITRLATFAEYASLTINNYFQLQELLEIRDARYQALQSQVQPHFLYNILGVILGLNRTGEQEKITETVTALKNMLRYIQSQNNWTSLEEECQFIEQYCLLQKIRFGDRFNYKISIDDISRHIQIPRLLLQPLVENSVIHGIEPMEKDGSLELICEGIRFHGEYSSSLTIKDNGMGFDTSEMDKKSNVGLMNVQQRLKIAFPESVFQMESTIGEGTTVRISL</sequence>
<evidence type="ECO:0000256" key="2">
    <source>
        <dbReference type="ARBA" id="ARBA00022475"/>
    </source>
</evidence>
<dbReference type="Gene3D" id="3.30.450.40">
    <property type="match status" value="1"/>
</dbReference>
<dbReference type="PROSITE" id="PS50885">
    <property type="entry name" value="HAMP"/>
    <property type="match status" value="1"/>
</dbReference>
<gene>
    <name evidence="14" type="ORF">HNR50_003684</name>
</gene>
<evidence type="ECO:0000256" key="10">
    <source>
        <dbReference type="ARBA" id="ARBA00023012"/>
    </source>
</evidence>
<dbReference type="AlphaFoldDB" id="A0A841REF6"/>
<keyword evidence="11 12" id="KW-0472">Membrane</keyword>
<dbReference type="SUPFAM" id="SSF55781">
    <property type="entry name" value="GAF domain-like"/>
    <property type="match status" value="1"/>
</dbReference>
<keyword evidence="8" id="KW-0067">ATP-binding</keyword>
<feature type="transmembrane region" description="Helical" evidence="12">
    <location>
        <begin position="220"/>
        <end position="242"/>
    </location>
</feature>
<evidence type="ECO:0000256" key="6">
    <source>
        <dbReference type="ARBA" id="ARBA00022741"/>
    </source>
</evidence>
<evidence type="ECO:0000256" key="11">
    <source>
        <dbReference type="ARBA" id="ARBA00023136"/>
    </source>
</evidence>
<keyword evidence="4" id="KW-0808">Transferase</keyword>
<accession>A0A841REF6</accession>
<reference evidence="14 15" key="1">
    <citation type="submission" date="2020-08" db="EMBL/GenBank/DDBJ databases">
        <title>Genomic Encyclopedia of Type Strains, Phase IV (KMG-IV): sequencing the most valuable type-strain genomes for metagenomic binning, comparative biology and taxonomic classification.</title>
        <authorList>
            <person name="Goeker M."/>
        </authorList>
    </citation>
    <scope>NUCLEOTIDE SEQUENCE [LARGE SCALE GENOMIC DNA]</scope>
    <source>
        <strain evidence="14 15">DSM 2461</strain>
    </source>
</reference>
<dbReference type="Pfam" id="PF00672">
    <property type="entry name" value="HAMP"/>
    <property type="match status" value="1"/>
</dbReference>
<dbReference type="PANTHER" id="PTHR34220:SF11">
    <property type="entry name" value="SENSOR PROTEIN KINASE HPTS"/>
    <property type="match status" value="1"/>
</dbReference>
<keyword evidence="2" id="KW-1003">Cell membrane</keyword>
<dbReference type="CDD" id="cd06225">
    <property type="entry name" value="HAMP"/>
    <property type="match status" value="1"/>
</dbReference>
<keyword evidence="9 12" id="KW-1133">Transmembrane helix</keyword>
<evidence type="ECO:0000256" key="12">
    <source>
        <dbReference type="SAM" id="Phobius"/>
    </source>
</evidence>
<dbReference type="Proteomes" id="UP000587760">
    <property type="component" value="Unassembled WGS sequence"/>
</dbReference>
<dbReference type="InterPro" id="IPR036890">
    <property type="entry name" value="HATPase_C_sf"/>
</dbReference>
<keyword evidence="7 14" id="KW-0418">Kinase</keyword>
<evidence type="ECO:0000313" key="15">
    <source>
        <dbReference type="Proteomes" id="UP000587760"/>
    </source>
</evidence>
<dbReference type="Pfam" id="PF06580">
    <property type="entry name" value="His_kinase"/>
    <property type="match status" value="1"/>
</dbReference>
<evidence type="ECO:0000256" key="7">
    <source>
        <dbReference type="ARBA" id="ARBA00022777"/>
    </source>
</evidence>
<dbReference type="SMART" id="SM00304">
    <property type="entry name" value="HAMP"/>
    <property type="match status" value="1"/>
</dbReference>
<evidence type="ECO:0000256" key="1">
    <source>
        <dbReference type="ARBA" id="ARBA00004651"/>
    </source>
</evidence>
<keyword evidence="3" id="KW-0597">Phosphoprotein</keyword>
<comment type="caution">
    <text evidence="14">The sequence shown here is derived from an EMBL/GenBank/DDBJ whole genome shotgun (WGS) entry which is preliminary data.</text>
</comment>
<dbReference type="InterPro" id="IPR050640">
    <property type="entry name" value="Bact_2-comp_sensor_kinase"/>
</dbReference>
<comment type="subcellular location">
    <subcellularLocation>
        <location evidence="1">Cell membrane</location>
        <topology evidence="1">Multi-pass membrane protein</topology>
    </subcellularLocation>
</comment>
<dbReference type="InterPro" id="IPR029016">
    <property type="entry name" value="GAF-like_dom_sf"/>
</dbReference>
<organism evidence="14 15">
    <name type="scientific">Spirochaeta isovalerica</name>
    <dbReference type="NCBI Taxonomy" id="150"/>
    <lineage>
        <taxon>Bacteria</taxon>
        <taxon>Pseudomonadati</taxon>
        <taxon>Spirochaetota</taxon>
        <taxon>Spirochaetia</taxon>
        <taxon>Spirochaetales</taxon>
        <taxon>Spirochaetaceae</taxon>
        <taxon>Spirochaeta</taxon>
    </lineage>
</organism>
<keyword evidence="6" id="KW-0547">Nucleotide-binding</keyword>
<keyword evidence="5 12" id="KW-0812">Transmembrane</keyword>
<feature type="domain" description="HAMP" evidence="13">
    <location>
        <begin position="244"/>
        <end position="296"/>
    </location>
</feature>
<feature type="transmembrane region" description="Helical" evidence="12">
    <location>
        <begin position="20"/>
        <end position="42"/>
    </location>
</feature>
<dbReference type="GO" id="GO:0005886">
    <property type="term" value="C:plasma membrane"/>
    <property type="evidence" value="ECO:0007669"/>
    <property type="project" value="UniProtKB-SubCell"/>
</dbReference>
<keyword evidence="15" id="KW-1185">Reference proteome</keyword>
<dbReference type="GO" id="GO:0000155">
    <property type="term" value="F:phosphorelay sensor kinase activity"/>
    <property type="evidence" value="ECO:0007669"/>
    <property type="project" value="InterPro"/>
</dbReference>
<dbReference type="PANTHER" id="PTHR34220">
    <property type="entry name" value="SENSOR HISTIDINE KINASE YPDA"/>
    <property type="match status" value="1"/>
</dbReference>
<dbReference type="GO" id="GO:0005524">
    <property type="term" value="F:ATP binding"/>
    <property type="evidence" value="ECO:0007669"/>
    <property type="project" value="UniProtKB-KW"/>
</dbReference>
<evidence type="ECO:0000256" key="4">
    <source>
        <dbReference type="ARBA" id="ARBA00022679"/>
    </source>
</evidence>
<evidence type="ECO:0000256" key="3">
    <source>
        <dbReference type="ARBA" id="ARBA00022553"/>
    </source>
</evidence>
<evidence type="ECO:0000259" key="13">
    <source>
        <dbReference type="PROSITE" id="PS50885"/>
    </source>
</evidence>
<evidence type="ECO:0000256" key="5">
    <source>
        <dbReference type="ARBA" id="ARBA00022692"/>
    </source>
</evidence>
<dbReference type="Gene3D" id="6.10.340.10">
    <property type="match status" value="1"/>
</dbReference>
<dbReference type="RefSeq" id="WP_184748234.1">
    <property type="nucleotide sequence ID" value="NZ_JACHGJ010000009.1"/>
</dbReference>
<evidence type="ECO:0000313" key="14">
    <source>
        <dbReference type="EMBL" id="MBB6481996.1"/>
    </source>
</evidence>
<dbReference type="InterPro" id="IPR010559">
    <property type="entry name" value="Sig_transdc_His_kin_internal"/>
</dbReference>